<dbReference type="FunFam" id="3.90.550.10:FF:000079">
    <property type="entry name" value="Probable glycosyl transferase"/>
    <property type="match status" value="1"/>
</dbReference>
<comment type="subcellular location">
    <subcellularLocation>
        <location evidence="1">Cell membrane</location>
        <topology evidence="1">Multi-pass membrane protein</topology>
    </subcellularLocation>
</comment>
<reference evidence="11" key="1">
    <citation type="submission" date="2012-04" db="EMBL/GenBank/DDBJ databases">
        <title>Finished genome of Dactylococcopsis salina PCC 8305.</title>
        <authorList>
            <consortium name="US DOE Joint Genome Institute"/>
            <person name="Gugger M."/>
            <person name="Coursin T."/>
            <person name="Rippka R."/>
            <person name="Tandeau De Marsac N."/>
            <person name="Huntemann M."/>
            <person name="Wei C.-L."/>
            <person name="Han J."/>
            <person name="Detter J.C."/>
            <person name="Han C."/>
            <person name="Tapia R."/>
            <person name="Daligault H."/>
            <person name="Chen A."/>
            <person name="Krypides N."/>
            <person name="Mavromatis K."/>
            <person name="Markowitz V."/>
            <person name="Szeto E."/>
            <person name="Ivanova N."/>
            <person name="Ovchinnikova G."/>
            <person name="Pagani I."/>
            <person name="Pati A."/>
            <person name="Goodwin L."/>
            <person name="Peters L."/>
            <person name="Pitluck S."/>
            <person name="Woyke T."/>
            <person name="Kerfeld C."/>
        </authorList>
    </citation>
    <scope>NUCLEOTIDE SEQUENCE [LARGE SCALE GENOMIC DNA]</scope>
    <source>
        <strain evidence="11">PCC 8305</strain>
    </source>
</reference>
<dbReference type="HOGENOM" id="CLU_033536_0_1_3"/>
<dbReference type="AlphaFoldDB" id="K9YYU9"/>
<dbReference type="KEGG" id="dsl:Dacsa_3619"/>
<dbReference type="Gene3D" id="3.90.550.10">
    <property type="entry name" value="Spore Coat Polysaccharide Biosynthesis Protein SpsA, Chain A"/>
    <property type="match status" value="1"/>
</dbReference>
<name>K9YYU9_DACS8</name>
<keyword evidence="5 9" id="KW-0812">Transmembrane</keyword>
<evidence type="ECO:0000256" key="1">
    <source>
        <dbReference type="ARBA" id="ARBA00004651"/>
    </source>
</evidence>
<dbReference type="RefSeq" id="WP_015231073.1">
    <property type="nucleotide sequence ID" value="NC_019780.1"/>
</dbReference>
<keyword evidence="6 9" id="KW-1133">Transmembrane helix</keyword>
<evidence type="ECO:0000256" key="4">
    <source>
        <dbReference type="ARBA" id="ARBA00022679"/>
    </source>
</evidence>
<evidence type="ECO:0000256" key="7">
    <source>
        <dbReference type="ARBA" id="ARBA00023136"/>
    </source>
</evidence>
<keyword evidence="4 11" id="KW-0808">Transferase</keyword>
<dbReference type="EMBL" id="CP003944">
    <property type="protein sequence ID" value="AFZ52099.1"/>
    <property type="molecule type" value="Genomic_DNA"/>
</dbReference>
<dbReference type="InterPro" id="IPR001173">
    <property type="entry name" value="Glyco_trans_2-like"/>
</dbReference>
<proteinExistence type="inferred from homology"/>
<dbReference type="PANTHER" id="PTHR48090">
    <property type="entry name" value="UNDECAPRENYL-PHOSPHATE 4-DEOXY-4-FORMAMIDO-L-ARABINOSE TRANSFERASE-RELATED"/>
    <property type="match status" value="1"/>
</dbReference>
<evidence type="ECO:0000313" key="11">
    <source>
        <dbReference type="EMBL" id="AFZ52099.1"/>
    </source>
</evidence>
<comment type="similarity">
    <text evidence="8">Belongs to the glycosyltransferase 2 family. GtrB subfamily.</text>
</comment>
<feature type="domain" description="Glycosyltransferase 2-like" evidence="10">
    <location>
        <begin position="3"/>
        <end position="164"/>
    </location>
</feature>
<keyword evidence="12" id="KW-1185">Reference proteome</keyword>
<dbReference type="eggNOG" id="COG0463">
    <property type="taxonomic scope" value="Bacteria"/>
</dbReference>
<dbReference type="Proteomes" id="UP000010482">
    <property type="component" value="Chromosome"/>
</dbReference>
<accession>K9YYU9</accession>
<evidence type="ECO:0000256" key="6">
    <source>
        <dbReference type="ARBA" id="ARBA00022989"/>
    </source>
</evidence>
<organism evidence="11 12">
    <name type="scientific">Dactylococcopsis salina (strain PCC 8305)</name>
    <name type="common">Myxobactron salinum</name>
    <dbReference type="NCBI Taxonomy" id="13035"/>
    <lineage>
        <taxon>Bacteria</taxon>
        <taxon>Bacillati</taxon>
        <taxon>Cyanobacteriota</taxon>
        <taxon>Cyanophyceae</taxon>
        <taxon>Nodosilineales</taxon>
        <taxon>Cymatolegaceae</taxon>
        <taxon>Dactylococcopsis</taxon>
    </lineage>
</organism>
<keyword evidence="3" id="KW-0328">Glycosyltransferase</keyword>
<dbReference type="GO" id="GO:0005886">
    <property type="term" value="C:plasma membrane"/>
    <property type="evidence" value="ECO:0007669"/>
    <property type="project" value="UniProtKB-SubCell"/>
</dbReference>
<evidence type="ECO:0000256" key="2">
    <source>
        <dbReference type="ARBA" id="ARBA00022475"/>
    </source>
</evidence>
<dbReference type="OrthoDB" id="9807778at2"/>
<dbReference type="Pfam" id="PF00535">
    <property type="entry name" value="Glycos_transf_2"/>
    <property type="match status" value="1"/>
</dbReference>
<dbReference type="PANTHER" id="PTHR48090:SF1">
    <property type="entry name" value="PROPHAGE BACTOPRENOL GLUCOSYL TRANSFERASE HOMOLOG"/>
    <property type="match status" value="1"/>
</dbReference>
<evidence type="ECO:0000313" key="12">
    <source>
        <dbReference type="Proteomes" id="UP000010482"/>
    </source>
</evidence>
<dbReference type="GO" id="GO:0016757">
    <property type="term" value="F:glycosyltransferase activity"/>
    <property type="evidence" value="ECO:0007669"/>
    <property type="project" value="UniProtKB-KW"/>
</dbReference>
<keyword evidence="7 9" id="KW-0472">Membrane</keyword>
<evidence type="ECO:0000256" key="5">
    <source>
        <dbReference type="ARBA" id="ARBA00022692"/>
    </source>
</evidence>
<evidence type="ECO:0000256" key="9">
    <source>
        <dbReference type="SAM" id="Phobius"/>
    </source>
</evidence>
<dbReference type="InterPro" id="IPR029044">
    <property type="entry name" value="Nucleotide-diphossugar_trans"/>
</dbReference>
<evidence type="ECO:0000259" key="10">
    <source>
        <dbReference type="Pfam" id="PF00535"/>
    </source>
</evidence>
<protein>
    <submittedName>
        <fullName evidence="11">Glycosyl transferase</fullName>
    </submittedName>
</protein>
<feature type="transmembrane region" description="Helical" evidence="9">
    <location>
        <begin position="262"/>
        <end position="287"/>
    </location>
</feature>
<sequence length="310" mass="35722">MISLVIPIYNEQGILEILYERIKVASAGWNQDYEVIFIDDGSSDYSLEIIQKLNQKDDRVKAISFSRNFGHQTAVSAGLKYSTGEIIVVMDGDLQDPPEQIINFLEQWQQGYQVVYAIRKKRKEAWYKKLAYYSFYRLLNWMSSVKIPLDSGDFCLLDRTIVDHLNSLPERNRFVRGLRAWIGYKQIGIPYERNARLAGEAKYTFRKLIRLAFDGLINFSYRPLQVFTSLGIIVSLLSFLVAIYYLFAWILDPTVREQLPGYTSIIIAILFLGGVQLISIGILGEYIGRIFDEVKARPLFIISQKIGIDQ</sequence>
<feature type="transmembrane region" description="Helical" evidence="9">
    <location>
        <begin position="226"/>
        <end position="250"/>
    </location>
</feature>
<dbReference type="STRING" id="13035.Dacsa_3619"/>
<keyword evidence="2" id="KW-1003">Cell membrane</keyword>
<gene>
    <name evidence="11" type="ORF">Dacsa_3619</name>
</gene>
<evidence type="ECO:0000256" key="8">
    <source>
        <dbReference type="ARBA" id="ARBA00038152"/>
    </source>
</evidence>
<evidence type="ECO:0000256" key="3">
    <source>
        <dbReference type="ARBA" id="ARBA00022676"/>
    </source>
</evidence>
<dbReference type="CDD" id="cd04187">
    <property type="entry name" value="DPM1_like_bac"/>
    <property type="match status" value="1"/>
</dbReference>
<dbReference type="PATRIC" id="fig|13035.3.peg.4100"/>
<dbReference type="InterPro" id="IPR050256">
    <property type="entry name" value="Glycosyltransferase_2"/>
</dbReference>
<dbReference type="SUPFAM" id="SSF53448">
    <property type="entry name" value="Nucleotide-diphospho-sugar transferases"/>
    <property type="match status" value="1"/>
</dbReference>